<feature type="domain" description="Core-binding (CB)" evidence="6">
    <location>
        <begin position="118"/>
        <end position="199"/>
    </location>
</feature>
<dbReference type="InterPro" id="IPR002104">
    <property type="entry name" value="Integrase_catalytic"/>
</dbReference>
<dbReference type="Proteomes" id="UP000020077">
    <property type="component" value="Unassembled WGS sequence"/>
</dbReference>
<dbReference type="PROSITE" id="PS51898">
    <property type="entry name" value="TYR_RECOMBINASE"/>
    <property type="match status" value="1"/>
</dbReference>
<evidence type="ECO:0000259" key="6">
    <source>
        <dbReference type="PROSITE" id="PS51900"/>
    </source>
</evidence>
<dbReference type="GO" id="GO:0015074">
    <property type="term" value="P:DNA integration"/>
    <property type="evidence" value="ECO:0007669"/>
    <property type="project" value="UniProtKB-KW"/>
</dbReference>
<dbReference type="GO" id="GO:0006310">
    <property type="term" value="P:DNA recombination"/>
    <property type="evidence" value="ECO:0007669"/>
    <property type="project" value="UniProtKB-KW"/>
</dbReference>
<dbReference type="InterPro" id="IPR013762">
    <property type="entry name" value="Integrase-like_cat_sf"/>
</dbReference>
<dbReference type="InterPro" id="IPR011010">
    <property type="entry name" value="DNA_brk_join_enz"/>
</dbReference>
<accession>A0A080LY18</accession>
<dbReference type="Pfam" id="PF00589">
    <property type="entry name" value="Phage_integrase"/>
    <property type="match status" value="1"/>
</dbReference>
<evidence type="ECO:0000259" key="5">
    <source>
        <dbReference type="PROSITE" id="PS51898"/>
    </source>
</evidence>
<keyword evidence="2 4" id="KW-0238">DNA-binding</keyword>
<dbReference type="GO" id="GO:0003677">
    <property type="term" value="F:DNA binding"/>
    <property type="evidence" value="ECO:0007669"/>
    <property type="project" value="UniProtKB-UniRule"/>
</dbReference>
<evidence type="ECO:0000256" key="2">
    <source>
        <dbReference type="ARBA" id="ARBA00023125"/>
    </source>
</evidence>
<evidence type="ECO:0000256" key="1">
    <source>
        <dbReference type="ARBA" id="ARBA00022908"/>
    </source>
</evidence>
<evidence type="ECO:0000256" key="3">
    <source>
        <dbReference type="ARBA" id="ARBA00023172"/>
    </source>
</evidence>
<dbReference type="PANTHER" id="PTHR30349">
    <property type="entry name" value="PHAGE INTEGRASE-RELATED"/>
    <property type="match status" value="1"/>
</dbReference>
<feature type="domain" description="Tyr recombinase" evidence="5">
    <location>
        <begin position="222"/>
        <end position="406"/>
    </location>
</feature>
<dbReference type="Gene3D" id="1.10.443.10">
    <property type="entry name" value="Intergrase catalytic core"/>
    <property type="match status" value="1"/>
</dbReference>
<evidence type="ECO:0000256" key="4">
    <source>
        <dbReference type="PROSITE-ProRule" id="PRU01248"/>
    </source>
</evidence>
<organism evidence="7 8">
    <name type="scientific">Candidatus Accumulibacter phosphatis</name>
    <dbReference type="NCBI Taxonomy" id="327160"/>
    <lineage>
        <taxon>Bacteria</taxon>
        <taxon>Pseudomonadati</taxon>
        <taxon>Pseudomonadota</taxon>
        <taxon>Betaproteobacteria</taxon>
        <taxon>Candidatus Accumulibacter</taxon>
    </lineage>
</organism>
<gene>
    <name evidence="7" type="primary">xerC_2</name>
    <name evidence="7" type="ORF">AW09_001045</name>
</gene>
<dbReference type="InterPro" id="IPR044068">
    <property type="entry name" value="CB"/>
</dbReference>
<sequence>MFERFFDSCGRVRALRSGPGGALLADFAAALSVAGYAQITARRHIRAAEHLVYWADKAGIAADGLDDHAVSRFAVHLPQCRCPGYGHRNQRDVLHGARLFVGQVQRAGGGAIAATPPATEPALLCAFGQWMREQRGTCEATLDNYRIPLRHLLTLVGGDPRRLDAQGLRQFVLESVQKSGWAAAKKCTTAVRMFLRFLIAEGQCPAGLDAAIPVVAHWRLSSLPRYLPADDVERVIASCNLSTPVGKRDRAILLLLARLGLRAGDIVQLHLADIDWKGAWITVCGKSRRATRFPLTQEVGQAVADYLLEGRPAGDSDAVFVRARAPFRAFASHSSVSVIVEQAMRRAQVQCPSRGAAHVLRHSVAASMLRQGSSFQDIATVLRHRSIETTQIYAKVDVSALRQIAQPWPEMPSC</sequence>
<proteinExistence type="predicted"/>
<comment type="caution">
    <text evidence="7">The sequence shown here is derived from an EMBL/GenBank/DDBJ whole genome shotgun (WGS) entry which is preliminary data.</text>
</comment>
<protein>
    <submittedName>
        <fullName evidence="7">Tyrosine recombinase XerC</fullName>
    </submittedName>
</protein>
<dbReference type="InterPro" id="IPR050090">
    <property type="entry name" value="Tyrosine_recombinase_XerCD"/>
</dbReference>
<dbReference type="SUPFAM" id="SSF56349">
    <property type="entry name" value="DNA breaking-rejoining enzymes"/>
    <property type="match status" value="1"/>
</dbReference>
<dbReference type="CDD" id="cd01188">
    <property type="entry name" value="INT_RitA_C_like"/>
    <property type="match status" value="1"/>
</dbReference>
<dbReference type="AlphaFoldDB" id="A0A080LY18"/>
<reference evidence="7 8" key="1">
    <citation type="submission" date="2014-02" db="EMBL/GenBank/DDBJ databases">
        <title>Expanding our view of genomic diversity in Candidatus Accumulibacter clades.</title>
        <authorList>
            <person name="Skennerton C.T."/>
            <person name="Barr J.J."/>
            <person name="Slater F.R."/>
            <person name="Bond P.L."/>
            <person name="Tyson G.W."/>
        </authorList>
    </citation>
    <scope>NUCLEOTIDE SEQUENCE [LARGE SCALE GENOMIC DNA]</scope>
    <source>
        <strain evidence="8">BA-91</strain>
    </source>
</reference>
<dbReference type="EMBL" id="JDVG02000181">
    <property type="protein sequence ID" value="KFB73693.1"/>
    <property type="molecule type" value="Genomic_DNA"/>
</dbReference>
<dbReference type="PROSITE" id="PS51900">
    <property type="entry name" value="CB"/>
    <property type="match status" value="1"/>
</dbReference>
<evidence type="ECO:0000313" key="7">
    <source>
        <dbReference type="EMBL" id="KFB73693.1"/>
    </source>
</evidence>
<keyword evidence="1" id="KW-0229">DNA integration</keyword>
<keyword evidence="3" id="KW-0233">DNA recombination</keyword>
<dbReference type="PANTHER" id="PTHR30349:SF90">
    <property type="entry name" value="TYROSINE RECOMBINASE XERD"/>
    <property type="match status" value="1"/>
</dbReference>
<evidence type="ECO:0000313" key="8">
    <source>
        <dbReference type="Proteomes" id="UP000020077"/>
    </source>
</evidence>
<name>A0A080LY18_9PROT</name>